<sequence>MQLYDKDSTDNLLAAKLSDAPIDGSIYGRKDGAWEAVTGGTTAASQLTNAAISANPTAGPSATEQVLKYDGTDLVWGAPVVASKTVNVISSNYTLQLSDANNIIGATGSMYGITIWDDGYLLIPTGTEVTIVVQNLSSITMGLVGSGSNTLNGTTGTYTISRYVTKLVKVAADTWYID</sequence>
<gene>
    <name evidence="3" type="ORF">UFOVP1232_25</name>
    <name evidence="4" type="ORF">UFOVP1572_36</name>
    <name evidence="1" type="ORF">UFOVP644_11</name>
    <name evidence="2" type="ORF">UFOVP958_19</name>
</gene>
<evidence type="ECO:0000313" key="3">
    <source>
        <dbReference type="EMBL" id="CAB4192411.1"/>
    </source>
</evidence>
<dbReference type="EMBL" id="LR796621">
    <property type="protein sequence ID" value="CAB4154504.1"/>
    <property type="molecule type" value="Genomic_DNA"/>
</dbReference>
<accession>A0A6J5NGH6</accession>
<reference evidence="1" key="1">
    <citation type="submission" date="2020-04" db="EMBL/GenBank/DDBJ databases">
        <authorList>
            <person name="Chiriac C."/>
            <person name="Salcher M."/>
            <person name="Ghai R."/>
            <person name="Kavagutti S V."/>
        </authorList>
    </citation>
    <scope>NUCLEOTIDE SEQUENCE</scope>
</reference>
<proteinExistence type="predicted"/>
<organism evidence="1">
    <name type="scientific">uncultured Caudovirales phage</name>
    <dbReference type="NCBI Taxonomy" id="2100421"/>
    <lineage>
        <taxon>Viruses</taxon>
        <taxon>Duplodnaviria</taxon>
        <taxon>Heunggongvirae</taxon>
        <taxon>Uroviricota</taxon>
        <taxon>Caudoviricetes</taxon>
        <taxon>Peduoviridae</taxon>
        <taxon>Maltschvirus</taxon>
        <taxon>Maltschvirus maltsch</taxon>
    </lineage>
</organism>
<name>A0A6J5NGH6_9CAUD</name>
<evidence type="ECO:0000313" key="4">
    <source>
        <dbReference type="EMBL" id="CAB5230600.1"/>
    </source>
</evidence>
<evidence type="ECO:0000313" key="1">
    <source>
        <dbReference type="EMBL" id="CAB4154504.1"/>
    </source>
</evidence>
<dbReference type="EMBL" id="LR797189">
    <property type="protein sequence ID" value="CAB4192411.1"/>
    <property type="molecule type" value="Genomic_DNA"/>
</dbReference>
<evidence type="ECO:0000313" key="2">
    <source>
        <dbReference type="EMBL" id="CAB4173925.1"/>
    </source>
</evidence>
<dbReference type="EMBL" id="LR798421">
    <property type="protein sequence ID" value="CAB5230600.1"/>
    <property type="molecule type" value="Genomic_DNA"/>
</dbReference>
<dbReference type="Gene3D" id="1.20.5.320">
    <property type="entry name" value="6-Phosphogluconate Dehydrogenase, domain 3"/>
    <property type="match status" value="1"/>
</dbReference>
<dbReference type="EMBL" id="LR796908">
    <property type="protein sequence ID" value="CAB4173925.1"/>
    <property type="molecule type" value="Genomic_DNA"/>
</dbReference>
<protein>
    <submittedName>
        <fullName evidence="1">Uncharacterized protein</fullName>
    </submittedName>
</protein>